<evidence type="ECO:0000256" key="1">
    <source>
        <dbReference type="ARBA" id="ARBA00001916"/>
    </source>
</evidence>
<evidence type="ECO:0000313" key="9">
    <source>
        <dbReference type="Proteomes" id="UP000248044"/>
    </source>
</evidence>
<dbReference type="Pfam" id="PF03900">
    <property type="entry name" value="Porphobil_deamC"/>
    <property type="match status" value="1"/>
</dbReference>
<dbReference type="EMBL" id="CP029289">
    <property type="protein sequence ID" value="AWR94335.1"/>
    <property type="molecule type" value="Genomic_DNA"/>
</dbReference>
<feature type="domain" description="Porphobilinogen deaminase N-terminal" evidence="6">
    <location>
        <begin position="3"/>
        <end position="203"/>
    </location>
</feature>
<keyword evidence="3" id="KW-0808">Transferase</keyword>
<evidence type="ECO:0000259" key="7">
    <source>
        <dbReference type="Pfam" id="PF03900"/>
    </source>
</evidence>
<feature type="domain" description="Porphobilinogen deaminase C-terminal" evidence="7">
    <location>
        <begin position="217"/>
        <end position="282"/>
    </location>
</feature>
<reference evidence="8 9" key="1">
    <citation type="submission" date="2018-05" db="EMBL/GenBank/DDBJ databases">
        <title>Complete Genome Sequences of Extremely Thermoacidophilic, Metal-Mobilizing Type-Strain Members of the Archaeal Family Sulfolobaceae: Acidianus brierleyi DSM-1651T, Acidianus sulfidivorans DSM-18786T, Metallosphaera hakonensis DSM-7519T, and Metallosphaera prunae DSM-10039T.</title>
        <authorList>
            <person name="Counts J.A."/>
            <person name="Kelly R.M."/>
        </authorList>
    </citation>
    <scope>NUCLEOTIDE SEQUENCE [LARGE SCALE GENOMIC DNA]</scope>
    <source>
        <strain evidence="8 9">DSM 1651</strain>
    </source>
</reference>
<dbReference type="PROSITE" id="PS00533">
    <property type="entry name" value="PORPHOBILINOGEN_DEAM"/>
    <property type="match status" value="1"/>
</dbReference>
<dbReference type="EC" id="2.5.1.61" evidence="5"/>
<dbReference type="NCBIfam" id="TIGR00212">
    <property type="entry name" value="hemC"/>
    <property type="match status" value="1"/>
</dbReference>
<keyword evidence="4" id="KW-0627">Porphyrin biosynthesis</keyword>
<dbReference type="InterPro" id="IPR036803">
    <property type="entry name" value="Porphobilinogen_deaminase_C_sf"/>
</dbReference>
<evidence type="ECO:0000256" key="2">
    <source>
        <dbReference type="ARBA" id="ARBA00005638"/>
    </source>
</evidence>
<dbReference type="AlphaFoldDB" id="A0A2U9IEA1"/>
<accession>A0A2U9IEA1</accession>
<dbReference type="GeneID" id="36831835"/>
<dbReference type="SUPFAM" id="SSF53850">
    <property type="entry name" value="Periplasmic binding protein-like II"/>
    <property type="match status" value="1"/>
</dbReference>
<dbReference type="KEGG" id="abri:DFR85_06725"/>
<sequence length="292" mass="32818">MKIKIAARNSLLSKVQVNIVEAKLHDMGIETEFIGVKTKADYFISEPLYRLGQGVFEKEVNEYVINGEADIAVHSMKDLTTELDNRLCILATIKRDSPYDALVGSKDIYKIESKSVVGTSSIRRKNFITFLRNDLEVKDLRGNIDTRIRKLQNKEYDAIIVAEAAIKRLKLDVQYQQLNPIDFTPEINQGIIAIVGKKSRKELSTIRELDDKNTRDEATAERNASRIVGGGCHSPIGIFFKKEDNSLFGIASFSNGKRKITVEISSNKEPNIVGIELGKKLLEEMKNEGITI</sequence>
<protein>
    <recommendedName>
        <fullName evidence="5">Hydroxymethylbilane synthase</fullName>
        <ecNumber evidence="5">2.5.1.61</ecNumber>
    </recommendedName>
</protein>
<dbReference type="PANTHER" id="PTHR11557">
    <property type="entry name" value="PORPHOBILINOGEN DEAMINASE"/>
    <property type="match status" value="1"/>
</dbReference>
<dbReference type="InterPro" id="IPR000860">
    <property type="entry name" value="HemC"/>
</dbReference>
<dbReference type="Gene3D" id="3.30.160.40">
    <property type="entry name" value="Porphobilinogen deaminase, C-terminal domain"/>
    <property type="match status" value="1"/>
</dbReference>
<evidence type="ECO:0000256" key="4">
    <source>
        <dbReference type="ARBA" id="ARBA00023244"/>
    </source>
</evidence>
<dbReference type="InterPro" id="IPR022419">
    <property type="entry name" value="Porphobilin_deaminase_cofac_BS"/>
</dbReference>
<dbReference type="Gene3D" id="3.40.190.10">
    <property type="entry name" value="Periplasmic binding protein-like II"/>
    <property type="match status" value="2"/>
</dbReference>
<dbReference type="PIRSF" id="PIRSF001438">
    <property type="entry name" value="4pyrrol_synth_OHMeBilane_synth"/>
    <property type="match status" value="1"/>
</dbReference>
<dbReference type="Pfam" id="PF01379">
    <property type="entry name" value="Porphobil_deam"/>
    <property type="match status" value="1"/>
</dbReference>
<evidence type="ECO:0000259" key="6">
    <source>
        <dbReference type="Pfam" id="PF01379"/>
    </source>
</evidence>
<evidence type="ECO:0000256" key="3">
    <source>
        <dbReference type="ARBA" id="ARBA00022679"/>
    </source>
</evidence>
<dbReference type="Proteomes" id="UP000248044">
    <property type="component" value="Chromosome"/>
</dbReference>
<dbReference type="PRINTS" id="PR00151">
    <property type="entry name" value="PORPHBDMNASE"/>
</dbReference>
<dbReference type="GO" id="GO:0005737">
    <property type="term" value="C:cytoplasm"/>
    <property type="evidence" value="ECO:0007669"/>
    <property type="project" value="UniProtKB-UniRule"/>
</dbReference>
<dbReference type="InterPro" id="IPR022417">
    <property type="entry name" value="Porphobilin_deaminase_N"/>
</dbReference>
<keyword evidence="9" id="KW-1185">Reference proteome</keyword>
<evidence type="ECO:0000256" key="5">
    <source>
        <dbReference type="NCBIfam" id="TIGR00212"/>
    </source>
</evidence>
<comment type="similarity">
    <text evidence="2">Belongs to the HMBS family.</text>
</comment>
<dbReference type="SUPFAM" id="SSF54782">
    <property type="entry name" value="Porphobilinogen deaminase (hydroxymethylbilane synthase), C-terminal domain"/>
    <property type="match status" value="1"/>
</dbReference>
<gene>
    <name evidence="8" type="primary">hemC</name>
    <name evidence="8" type="ORF">DFR85_06725</name>
</gene>
<dbReference type="InterPro" id="IPR022418">
    <property type="entry name" value="Porphobilinogen_deaminase_C"/>
</dbReference>
<dbReference type="RefSeq" id="WP_110270216.1">
    <property type="nucleotide sequence ID" value="NZ_CP029289.2"/>
</dbReference>
<dbReference type="PANTHER" id="PTHR11557:SF0">
    <property type="entry name" value="PORPHOBILINOGEN DEAMINASE"/>
    <property type="match status" value="1"/>
</dbReference>
<comment type="cofactor">
    <cofactor evidence="1">
        <name>dipyrromethane</name>
        <dbReference type="ChEBI" id="CHEBI:60342"/>
    </cofactor>
</comment>
<organism evidence="8 9">
    <name type="scientific">Acidianus brierleyi</name>
    <dbReference type="NCBI Taxonomy" id="41673"/>
    <lineage>
        <taxon>Archaea</taxon>
        <taxon>Thermoproteota</taxon>
        <taxon>Thermoprotei</taxon>
        <taxon>Sulfolobales</taxon>
        <taxon>Sulfolobaceae</taxon>
        <taxon>Acidianus</taxon>
    </lineage>
</organism>
<dbReference type="FunFam" id="3.40.190.10:FF:000005">
    <property type="entry name" value="Porphobilinogen deaminase"/>
    <property type="match status" value="1"/>
</dbReference>
<name>A0A2U9IEA1_9CREN</name>
<evidence type="ECO:0000313" key="8">
    <source>
        <dbReference type="EMBL" id="AWR94335.1"/>
    </source>
</evidence>
<dbReference type="GO" id="GO:0006783">
    <property type="term" value="P:heme biosynthetic process"/>
    <property type="evidence" value="ECO:0007669"/>
    <property type="project" value="TreeGrafter"/>
</dbReference>
<dbReference type="OrthoDB" id="8042at2157"/>
<dbReference type="GO" id="GO:0004418">
    <property type="term" value="F:hydroxymethylbilane synthase activity"/>
    <property type="evidence" value="ECO:0007669"/>
    <property type="project" value="UniProtKB-UniRule"/>
</dbReference>
<proteinExistence type="inferred from homology"/>